<accession>S4W4R1</accession>
<sequence length="74" mass="8619">MGETPDPIPNSVVKPIAPMVLRGRLAWESRTLPGTFKKPRRNFTVRLFYFINCDKSHIIIIYFVSVEKPIVNFR</sequence>
<organism evidence="1">
    <name type="scientific">uncultured bacterium 125003-E23</name>
    <dbReference type="NCBI Taxonomy" id="1343839"/>
    <lineage>
        <taxon>Bacteria</taxon>
        <taxon>environmental samples</taxon>
    </lineage>
</organism>
<name>S4W4R1_9BACT</name>
<dbReference type="AlphaFoldDB" id="S4W4R1"/>
<evidence type="ECO:0000313" key="1">
    <source>
        <dbReference type="EMBL" id="AGO88072.1"/>
    </source>
</evidence>
<dbReference type="EMBL" id="KF170423">
    <property type="protein sequence ID" value="AGO88072.1"/>
    <property type="molecule type" value="Genomic_DNA"/>
</dbReference>
<protein>
    <submittedName>
        <fullName evidence="1">Uncharacterized protein</fullName>
    </submittedName>
</protein>
<proteinExistence type="predicted"/>
<reference evidence="1" key="1">
    <citation type="journal article" date="2014" name="ISME J.">
        <title>Genomic properties of Marine Group A bacteria indicate a role in the marine sulfur cycle.</title>
        <authorList>
            <person name="Wright J.J."/>
            <person name="Mewis K."/>
            <person name="Hanson N.W."/>
            <person name="Konwar K.M."/>
            <person name="Maas K.R."/>
            <person name="Hallam S.J."/>
        </authorList>
    </citation>
    <scope>NUCLEOTIDE SEQUENCE</scope>
</reference>